<evidence type="ECO:0000313" key="5">
    <source>
        <dbReference type="Proteomes" id="UP000269221"/>
    </source>
</evidence>
<keyword evidence="1" id="KW-0325">Glycoprotein</keyword>
<gene>
    <name evidence="4" type="ORF">DUI87_26136</name>
</gene>
<proteinExistence type="predicted"/>
<organism evidence="4 5">
    <name type="scientific">Hirundo rustica rustica</name>
    <dbReference type="NCBI Taxonomy" id="333673"/>
    <lineage>
        <taxon>Eukaryota</taxon>
        <taxon>Metazoa</taxon>
        <taxon>Chordata</taxon>
        <taxon>Craniata</taxon>
        <taxon>Vertebrata</taxon>
        <taxon>Euteleostomi</taxon>
        <taxon>Archelosauria</taxon>
        <taxon>Archosauria</taxon>
        <taxon>Dinosauria</taxon>
        <taxon>Saurischia</taxon>
        <taxon>Theropoda</taxon>
        <taxon>Coelurosauria</taxon>
        <taxon>Aves</taxon>
        <taxon>Neognathae</taxon>
        <taxon>Neoaves</taxon>
        <taxon>Telluraves</taxon>
        <taxon>Australaves</taxon>
        <taxon>Passeriformes</taxon>
        <taxon>Sylvioidea</taxon>
        <taxon>Hirundinidae</taxon>
        <taxon>Hirundo</taxon>
    </lineage>
</organism>
<dbReference type="SUPFAM" id="SSF54452">
    <property type="entry name" value="MHC antigen-recognition domain"/>
    <property type="match status" value="1"/>
</dbReference>
<dbReference type="Pfam" id="PF00969">
    <property type="entry name" value="MHC_II_beta"/>
    <property type="match status" value="1"/>
</dbReference>
<evidence type="ECO:0000313" key="4">
    <source>
        <dbReference type="EMBL" id="RMB97408.1"/>
    </source>
</evidence>
<evidence type="ECO:0000259" key="3">
    <source>
        <dbReference type="Pfam" id="PF00969"/>
    </source>
</evidence>
<reference evidence="4 5" key="1">
    <citation type="submission" date="2018-07" db="EMBL/GenBank/DDBJ databases">
        <title>A high quality draft genome assembly of the barn swallow (H. rustica rustica).</title>
        <authorList>
            <person name="Formenti G."/>
            <person name="Chiara M."/>
            <person name="Poveda L."/>
            <person name="Francoijs K.-J."/>
            <person name="Bonisoli-Alquati A."/>
            <person name="Canova L."/>
            <person name="Gianfranceschi L."/>
            <person name="Horner D.S."/>
            <person name="Saino N."/>
        </authorList>
    </citation>
    <scope>NUCLEOTIDE SEQUENCE [LARGE SCALE GENOMIC DNA]</scope>
    <source>
        <strain evidence="4">Chelidonia</strain>
        <tissue evidence="4">Blood</tissue>
    </source>
</reference>
<dbReference type="Gene3D" id="3.10.320.10">
    <property type="entry name" value="Class II Histocompatibility Antigen, M Beta Chain, Chain B, domain 1"/>
    <property type="match status" value="1"/>
</dbReference>
<dbReference type="GO" id="GO:0006955">
    <property type="term" value="P:immune response"/>
    <property type="evidence" value="ECO:0007669"/>
    <property type="project" value="InterPro"/>
</dbReference>
<dbReference type="GO" id="GO:0019882">
    <property type="term" value="P:antigen processing and presentation"/>
    <property type="evidence" value="ECO:0007669"/>
    <property type="project" value="InterPro"/>
</dbReference>
<protein>
    <recommendedName>
        <fullName evidence="3">MHC class II beta chain N-terminal domain-containing protein</fullName>
    </recommendedName>
</protein>
<keyword evidence="5" id="KW-1185">Reference proteome</keyword>
<dbReference type="EMBL" id="QRBI01000162">
    <property type="protein sequence ID" value="RMB97408.1"/>
    <property type="molecule type" value="Genomic_DNA"/>
</dbReference>
<accession>A0A3M0J967</accession>
<dbReference type="AlphaFoldDB" id="A0A3M0J967"/>
<dbReference type="InterPro" id="IPR011162">
    <property type="entry name" value="MHC_I/II-like_Ag-recog"/>
</dbReference>
<feature type="signal peptide" evidence="2">
    <location>
        <begin position="1"/>
        <end position="23"/>
    </location>
</feature>
<dbReference type="OrthoDB" id="10043043at2759"/>
<evidence type="ECO:0000256" key="2">
    <source>
        <dbReference type="SAM" id="SignalP"/>
    </source>
</evidence>
<dbReference type="InterPro" id="IPR014745">
    <property type="entry name" value="MHC_II_a/b_N"/>
</dbReference>
<dbReference type="GO" id="GO:0042613">
    <property type="term" value="C:MHC class II protein complex"/>
    <property type="evidence" value="ECO:0007669"/>
    <property type="project" value="InterPro"/>
</dbReference>
<feature type="domain" description="MHC class II beta chain N-terminal" evidence="3">
    <location>
        <begin position="46"/>
        <end position="88"/>
    </location>
</feature>
<dbReference type="Proteomes" id="UP000269221">
    <property type="component" value="Unassembled WGS sequence"/>
</dbReference>
<comment type="caution">
    <text evidence="4">The sequence shown here is derived from an EMBL/GenBank/DDBJ whole genome shotgun (WGS) entry which is preliminary data.</text>
</comment>
<feature type="chain" id="PRO_5018242533" description="MHC class II beta chain N-terminal domain-containing protein" evidence="2">
    <location>
        <begin position="24"/>
        <end position="103"/>
    </location>
</feature>
<keyword evidence="2" id="KW-0732">Signal</keyword>
<dbReference type="STRING" id="333673.A0A3M0J967"/>
<sequence>MLPGLVGFMLGFVCLGWVSASTAREGEVGGQEHPQPGAAWALQKRFGHFGGNTPDGETLAWDWDRQPECLENRRAQVDTFCCNNYEIMAMSLGLGGPRTPKFA</sequence>
<evidence type="ECO:0000256" key="1">
    <source>
        <dbReference type="ARBA" id="ARBA00023180"/>
    </source>
</evidence>
<name>A0A3M0J967_HIRRU</name>
<dbReference type="InterPro" id="IPR000353">
    <property type="entry name" value="MHC_II_b_N"/>
</dbReference>